<feature type="non-terminal residue" evidence="2">
    <location>
        <position position="138"/>
    </location>
</feature>
<feature type="coiled-coil region" evidence="1">
    <location>
        <begin position="20"/>
        <end position="47"/>
    </location>
</feature>
<accession>A0A1B6EGD5</accession>
<name>A0A1B6EGD5_9HEMI</name>
<evidence type="ECO:0000256" key="1">
    <source>
        <dbReference type="SAM" id="Coils"/>
    </source>
</evidence>
<feature type="non-terminal residue" evidence="2">
    <location>
        <position position="1"/>
    </location>
</feature>
<dbReference type="AlphaFoldDB" id="A0A1B6EGD5"/>
<evidence type="ECO:0000313" key="2">
    <source>
        <dbReference type="EMBL" id="JAS37006.1"/>
    </source>
</evidence>
<protein>
    <submittedName>
        <fullName evidence="2">Uncharacterized protein</fullName>
    </submittedName>
</protein>
<keyword evidence="1" id="KW-0175">Coiled coil</keyword>
<dbReference type="EMBL" id="GEDC01000292">
    <property type="protein sequence ID" value="JAS37006.1"/>
    <property type="molecule type" value="Transcribed_RNA"/>
</dbReference>
<proteinExistence type="predicted"/>
<sequence length="138" mass="16456">DQDNLNTKLYFHTVELRGLRHKLEDEINQITKEVEQVRKDLNNYGKTLKIVESVLRINQEQLETVQRDKLKKMNETDTLVLLNSSQLQNFSYSKSFEFINGMLLISVSTLQRLRNRIIQLDKETEMELLKLKKNQKYQ</sequence>
<organism evidence="2">
    <name type="scientific">Clastoptera arizonana</name>
    <name type="common">Arizona spittle bug</name>
    <dbReference type="NCBI Taxonomy" id="38151"/>
    <lineage>
        <taxon>Eukaryota</taxon>
        <taxon>Metazoa</taxon>
        <taxon>Ecdysozoa</taxon>
        <taxon>Arthropoda</taxon>
        <taxon>Hexapoda</taxon>
        <taxon>Insecta</taxon>
        <taxon>Pterygota</taxon>
        <taxon>Neoptera</taxon>
        <taxon>Paraneoptera</taxon>
        <taxon>Hemiptera</taxon>
        <taxon>Auchenorrhyncha</taxon>
        <taxon>Cercopoidea</taxon>
        <taxon>Clastopteridae</taxon>
        <taxon>Clastoptera</taxon>
    </lineage>
</organism>
<reference evidence="2" key="1">
    <citation type="submission" date="2015-12" db="EMBL/GenBank/DDBJ databases">
        <title>De novo transcriptome assembly of four potential Pierce s Disease insect vectors from Arizona vineyards.</title>
        <authorList>
            <person name="Tassone E.E."/>
        </authorList>
    </citation>
    <scope>NUCLEOTIDE SEQUENCE</scope>
</reference>
<gene>
    <name evidence="2" type="ORF">g.290</name>
</gene>